<dbReference type="RefSeq" id="WP_141823310.1">
    <property type="nucleotide sequence ID" value="NZ_BAAAQC010000012.1"/>
</dbReference>
<evidence type="ECO:0000313" key="1">
    <source>
        <dbReference type="EMBL" id="TQN46510.1"/>
    </source>
</evidence>
<dbReference type="AlphaFoldDB" id="A0A543PR19"/>
<protein>
    <submittedName>
        <fullName evidence="1">Uncharacterized protein</fullName>
    </submittedName>
</protein>
<dbReference type="Proteomes" id="UP000320085">
    <property type="component" value="Unassembled WGS sequence"/>
</dbReference>
<comment type="caution">
    <text evidence="1">The sequence shown here is derived from an EMBL/GenBank/DDBJ whole genome shotgun (WGS) entry which is preliminary data.</text>
</comment>
<reference evidence="1 2" key="1">
    <citation type="submission" date="2019-06" db="EMBL/GenBank/DDBJ databases">
        <title>Sequencing the genomes of 1000 actinobacteria strains.</title>
        <authorList>
            <person name="Klenk H.-P."/>
        </authorList>
    </citation>
    <scope>NUCLEOTIDE SEQUENCE [LARGE SCALE GENOMIC DNA]</scope>
    <source>
        <strain evidence="1 2">DSM 21776</strain>
    </source>
</reference>
<accession>A0A543PR19</accession>
<evidence type="ECO:0000313" key="2">
    <source>
        <dbReference type="Proteomes" id="UP000320085"/>
    </source>
</evidence>
<dbReference type="EMBL" id="VFQF01000002">
    <property type="protein sequence ID" value="TQN46510.1"/>
    <property type="molecule type" value="Genomic_DNA"/>
</dbReference>
<name>A0A543PR19_9MICO</name>
<sequence length="142" mass="16021">MSQDREPLDFGLDPFERTFGQLRGPLHWPSLTDAEASDAMDQLREWVEALVVRFAFEPRIIPPCWHRHGAMVEILSALRDHERADYADTASPTGAMEFVRALHDCQQLLGEQVAKTQCSLNGHRDDLMARWAAVSTSASETD</sequence>
<proteinExistence type="predicted"/>
<gene>
    <name evidence="1" type="ORF">FHX52_3235</name>
</gene>
<organism evidence="1 2">
    <name type="scientific">Humibacillus xanthopallidus</name>
    <dbReference type="NCBI Taxonomy" id="412689"/>
    <lineage>
        <taxon>Bacteria</taxon>
        <taxon>Bacillati</taxon>
        <taxon>Actinomycetota</taxon>
        <taxon>Actinomycetes</taxon>
        <taxon>Micrococcales</taxon>
        <taxon>Intrasporangiaceae</taxon>
        <taxon>Humibacillus</taxon>
    </lineage>
</organism>
<dbReference type="OrthoDB" id="3535759at2"/>